<dbReference type="Proteomes" id="UP001347796">
    <property type="component" value="Unassembled WGS sequence"/>
</dbReference>
<evidence type="ECO:0000313" key="5">
    <source>
        <dbReference type="EMBL" id="KAK6176451.1"/>
    </source>
</evidence>
<evidence type="ECO:0000259" key="4">
    <source>
        <dbReference type="PROSITE" id="PS51720"/>
    </source>
</evidence>
<dbReference type="PANTHER" id="PTHR10903:SF184">
    <property type="entry name" value="GTP-BINDING PROTEIN A"/>
    <property type="match status" value="1"/>
</dbReference>
<dbReference type="InterPro" id="IPR006703">
    <property type="entry name" value="G_AIG1"/>
</dbReference>
<dbReference type="AlphaFoldDB" id="A0AAN8JIT0"/>
<dbReference type="PANTHER" id="PTHR10903">
    <property type="entry name" value="GTPASE, IMAP FAMILY MEMBER-RELATED"/>
    <property type="match status" value="1"/>
</dbReference>
<dbReference type="GO" id="GO:0005525">
    <property type="term" value="F:GTP binding"/>
    <property type="evidence" value="ECO:0007669"/>
    <property type="project" value="UniProtKB-KW"/>
</dbReference>
<dbReference type="Gene3D" id="3.40.50.300">
    <property type="entry name" value="P-loop containing nucleotide triphosphate hydrolases"/>
    <property type="match status" value="1"/>
</dbReference>
<evidence type="ECO:0000256" key="3">
    <source>
        <dbReference type="ARBA" id="ARBA00023134"/>
    </source>
</evidence>
<dbReference type="EMBL" id="JAZGQO010000010">
    <property type="protein sequence ID" value="KAK6176451.1"/>
    <property type="molecule type" value="Genomic_DNA"/>
</dbReference>
<dbReference type="InterPro" id="IPR045058">
    <property type="entry name" value="GIMA/IAN/Toc"/>
</dbReference>
<dbReference type="CDD" id="cd01852">
    <property type="entry name" value="AIG1"/>
    <property type="match status" value="1"/>
</dbReference>
<comment type="caution">
    <text evidence="5">The sequence shown here is derived from an EMBL/GenBank/DDBJ whole genome shotgun (WGS) entry which is preliminary data.</text>
</comment>
<comment type="similarity">
    <text evidence="1">Belongs to the TRAFAC class TrmE-Era-EngA-EngB-Septin-like GTPase superfamily. AIG1/Toc34/Toc159-like paraseptin GTPase family. IAN subfamily.</text>
</comment>
<gene>
    <name evidence="5" type="ORF">SNE40_014736</name>
</gene>
<reference evidence="5 6" key="1">
    <citation type="submission" date="2024-01" db="EMBL/GenBank/DDBJ databases">
        <title>The genome of the rayed Mediterranean limpet Patella caerulea (Linnaeus, 1758).</title>
        <authorList>
            <person name="Anh-Thu Weber A."/>
            <person name="Halstead-Nussloch G."/>
        </authorList>
    </citation>
    <scope>NUCLEOTIDE SEQUENCE [LARGE SCALE GENOMIC DNA]</scope>
    <source>
        <strain evidence="5">AATW-2023a</strain>
        <tissue evidence="5">Whole specimen</tissue>
    </source>
</reference>
<evidence type="ECO:0000256" key="1">
    <source>
        <dbReference type="ARBA" id="ARBA00008535"/>
    </source>
</evidence>
<keyword evidence="6" id="KW-1185">Reference proteome</keyword>
<dbReference type="FunFam" id="3.40.50.300:FF:000366">
    <property type="entry name" value="GTPase, IMAP family member 2"/>
    <property type="match status" value="1"/>
</dbReference>
<dbReference type="SUPFAM" id="SSF52540">
    <property type="entry name" value="P-loop containing nucleoside triphosphate hydrolases"/>
    <property type="match status" value="1"/>
</dbReference>
<dbReference type="InterPro" id="IPR027417">
    <property type="entry name" value="P-loop_NTPase"/>
</dbReference>
<dbReference type="PROSITE" id="PS51720">
    <property type="entry name" value="G_AIG1"/>
    <property type="match status" value="1"/>
</dbReference>
<keyword evidence="2" id="KW-0547">Nucleotide-binding</keyword>
<evidence type="ECO:0000256" key="2">
    <source>
        <dbReference type="ARBA" id="ARBA00022741"/>
    </source>
</evidence>
<dbReference type="Pfam" id="PF04548">
    <property type="entry name" value="AIG1"/>
    <property type="match status" value="1"/>
</dbReference>
<feature type="domain" description="AIG1-type G" evidence="4">
    <location>
        <begin position="17"/>
        <end position="221"/>
    </location>
</feature>
<name>A0AAN8JIT0_PATCE</name>
<protein>
    <recommendedName>
        <fullName evidence="4">AIG1-type G domain-containing protein</fullName>
    </recommendedName>
</protein>
<organism evidence="5 6">
    <name type="scientific">Patella caerulea</name>
    <name type="common">Rayed Mediterranean limpet</name>
    <dbReference type="NCBI Taxonomy" id="87958"/>
    <lineage>
        <taxon>Eukaryota</taxon>
        <taxon>Metazoa</taxon>
        <taxon>Spiralia</taxon>
        <taxon>Lophotrochozoa</taxon>
        <taxon>Mollusca</taxon>
        <taxon>Gastropoda</taxon>
        <taxon>Patellogastropoda</taxon>
        <taxon>Patelloidea</taxon>
        <taxon>Patellidae</taxon>
        <taxon>Patella</taxon>
    </lineage>
</organism>
<accession>A0AAN8JIT0</accession>
<keyword evidence="3" id="KW-0342">GTP-binding</keyword>
<sequence length="290" mass="32637">MSAGTSASLLACFFAEKQVIRIVLLGRTGNGKSSVGNSISESKAFKSEISCESITKQCQYHVADFYDIRLEIVDTPGLFDTETTQEESIKEIASCIGASAPGPHAFVLVLNINRFTKEEEQTVDTLSQLFGDKFFSYVVILFTGKDGLIRNGKSLEDFIAKVPDYLRGLLDKCKNRCTAIDNTGTQEKQKTGVNELLTLIQTMMKENEPEYYTNEIYLKAEEMIVEHEKDKDGLGDKSNKRHNSRIGIINGDSWFKKEDIIKMIKDMYIASLPFIGRMVFQALFNKLNIF</sequence>
<evidence type="ECO:0000313" key="6">
    <source>
        <dbReference type="Proteomes" id="UP001347796"/>
    </source>
</evidence>
<proteinExistence type="inferred from homology"/>